<evidence type="ECO:0000256" key="1">
    <source>
        <dbReference type="ARBA" id="ARBA00004123"/>
    </source>
</evidence>
<dbReference type="GO" id="GO:0008270">
    <property type="term" value="F:zinc ion binding"/>
    <property type="evidence" value="ECO:0007669"/>
    <property type="project" value="InterPro"/>
</dbReference>
<dbReference type="PROSITE" id="PS50048">
    <property type="entry name" value="ZN2_CY6_FUNGAL_2"/>
    <property type="match status" value="1"/>
</dbReference>
<evidence type="ECO:0000256" key="3">
    <source>
        <dbReference type="SAM" id="MobiDB-lite"/>
    </source>
</evidence>
<dbReference type="GO" id="GO:0000976">
    <property type="term" value="F:transcription cis-regulatory region binding"/>
    <property type="evidence" value="ECO:0007669"/>
    <property type="project" value="TreeGrafter"/>
</dbReference>
<dbReference type="SUPFAM" id="SSF57701">
    <property type="entry name" value="Zn2/Cys6 DNA-binding domain"/>
    <property type="match status" value="1"/>
</dbReference>
<protein>
    <recommendedName>
        <fullName evidence="4">Zn(2)-C6 fungal-type domain-containing protein</fullName>
    </recommendedName>
</protein>
<dbReference type="PANTHER" id="PTHR37534:SF23">
    <property type="entry name" value="ZN(II)2CYS6 TRANSCRIPTION FACTOR (EUROFUNG)"/>
    <property type="match status" value="1"/>
</dbReference>
<dbReference type="GO" id="GO:0005634">
    <property type="term" value="C:nucleus"/>
    <property type="evidence" value="ECO:0007669"/>
    <property type="project" value="UniProtKB-SubCell"/>
</dbReference>
<feature type="compositionally biased region" description="Low complexity" evidence="3">
    <location>
        <begin position="156"/>
        <end position="179"/>
    </location>
</feature>
<dbReference type="GO" id="GO:0045944">
    <property type="term" value="P:positive regulation of transcription by RNA polymerase II"/>
    <property type="evidence" value="ECO:0007669"/>
    <property type="project" value="TreeGrafter"/>
</dbReference>
<feature type="domain" description="Zn(2)-C6 fungal-type" evidence="4">
    <location>
        <begin position="36"/>
        <end position="64"/>
    </location>
</feature>
<dbReference type="Pfam" id="PF11951">
    <property type="entry name" value="Fungal_trans_2"/>
    <property type="match status" value="1"/>
</dbReference>
<proteinExistence type="predicted"/>
<accession>A0A6A7B504</accession>
<feature type="region of interest" description="Disordered" evidence="3">
    <location>
        <begin position="1075"/>
        <end position="1103"/>
    </location>
</feature>
<dbReference type="Proteomes" id="UP000799423">
    <property type="component" value="Unassembled WGS sequence"/>
</dbReference>
<dbReference type="OrthoDB" id="5391043at2759"/>
<dbReference type="Pfam" id="PF00172">
    <property type="entry name" value="Zn_clus"/>
    <property type="match status" value="1"/>
</dbReference>
<sequence length="1170" mass="129083">MATAHSETVSGGAGDASPPAVAGSSTSKMRKRTKTGCLTCRKRRIKCGEERPTCGNCIKSKRQCEGYNQRVVFKPPIGDWPNHPGVVSTIQYHTSMLPGTRNQQYRAPEQSVPPQENLHISVQPRSSIDFDFASVDPTPGVHQGHPGSQHSYGQDPTYQQPLQSPLYQQPLQSPHQPLPMSATASYFPQPSPVHPSPTAQYTQEARGSYQDGFPYSQHTTYPPAPVAYESNTESNPFPEHSPQSSLYQQQYPSASQQDIGGLYRQQSSVSPHSDQFAPYPAEPRPVLQRYNSHSQGPVHSLQAGSEMAQAGIFHVPTAVSHADFSHSSYSSVQIPTHDLTPDVKYMPQPVLEQPLAVSQIRQSRPELLLSGFGGEDYPSPTQALDEAAIENADDDYWDVQSDDEMLDMQMSDEDALLASSEFSNIRRIHDENFSEMGIRRYDAFLYDGLLSHYKPEYVASPLRNPKTARVFAHYIHVTGPTLSIYERNPRNPTLIFEGAAPPVQQGLWTYVLPLKALAHQGLLQAMLALASLHIARLQGASVTPSYKHYAYALKRLVRSLGDPKKRLSVSTLATSMLLAYYEVWMAEHVKWSTHLVGAQRLLTELDFRSLTREARRLKAAQTAQERQYPYQNPEMVMDQRQIDARLNERAMMPDERVVSTIVGKAVSYDEFGMIFEENGTRQETRSDLPGRLDLRSFETLQDLYWAYARHDVYQSIISGNPLINPYRKWSDCPPRAPIGRADALYGSHDHVILLLGRIADFTVRDRDRKLRQVDHDGGWRPRPDMPGFGSMGPPPSAGRGPPPGWTGPPPPGWKGPPPAGFGPPLGGPPGPPQPGGRGQSPLSGPPSGMPNFYGMAPAHPPAPLPPSYDNPHYKRSPTVPNAPHPKFRDLPAAYEKAIEDWNTISAAHASVAQILANTESFAPLPAEFYPPVPGESSTGNMTPFGPALVHRTYDISILWTLLHLAKIILLRSHPAMPPAAQMAAGVCAPATQPYAMLIGRITAGMQVPLGEDLSPFLGAVLTESTMSLFFAGVQYQDPTQREWLVSRLLDIDRRTGWASAGIIARGCETAWDKAASMGRGPPYKRRTRRSGEEGPLMLDDAPMVGNWRSKEKNDYGKGARVHEEGDVQGAGRGPVGGDNRFIVKSRVSPWALNLLGTEEELRAGMERFGL</sequence>
<evidence type="ECO:0000313" key="6">
    <source>
        <dbReference type="Proteomes" id="UP000799423"/>
    </source>
</evidence>
<feature type="compositionally biased region" description="Pro residues" evidence="3">
    <location>
        <begin position="858"/>
        <end position="868"/>
    </location>
</feature>
<gene>
    <name evidence="5" type="ORF">T440DRAFT_518216</name>
</gene>
<dbReference type="EMBL" id="MU006306">
    <property type="protein sequence ID" value="KAF2850500.1"/>
    <property type="molecule type" value="Genomic_DNA"/>
</dbReference>
<comment type="subcellular location">
    <subcellularLocation>
        <location evidence="1">Nucleus</location>
    </subcellularLocation>
</comment>
<dbReference type="CDD" id="cd00067">
    <property type="entry name" value="GAL4"/>
    <property type="match status" value="1"/>
</dbReference>
<feature type="compositionally biased region" description="Pro residues" evidence="3">
    <location>
        <begin position="792"/>
        <end position="834"/>
    </location>
</feature>
<evidence type="ECO:0000259" key="4">
    <source>
        <dbReference type="PROSITE" id="PS50048"/>
    </source>
</evidence>
<evidence type="ECO:0000256" key="2">
    <source>
        <dbReference type="ARBA" id="ARBA00023242"/>
    </source>
</evidence>
<dbReference type="InterPro" id="IPR021858">
    <property type="entry name" value="Fun_TF"/>
</dbReference>
<feature type="compositionally biased region" description="Low complexity" evidence="3">
    <location>
        <begin position="241"/>
        <end position="255"/>
    </location>
</feature>
<dbReference type="SMART" id="SM00066">
    <property type="entry name" value="GAL4"/>
    <property type="match status" value="1"/>
</dbReference>
<keyword evidence="6" id="KW-1185">Reference proteome</keyword>
<dbReference type="AlphaFoldDB" id="A0A6A7B504"/>
<dbReference type="PANTHER" id="PTHR37534">
    <property type="entry name" value="TRANSCRIPTIONAL ACTIVATOR PROTEIN UGA3"/>
    <property type="match status" value="1"/>
</dbReference>
<feature type="compositionally biased region" description="Basic and acidic residues" evidence="3">
    <location>
        <begin position="770"/>
        <end position="783"/>
    </location>
</feature>
<dbReference type="PROSITE" id="PS00463">
    <property type="entry name" value="ZN2_CY6_FUNGAL_1"/>
    <property type="match status" value="1"/>
</dbReference>
<dbReference type="Gene3D" id="4.10.240.10">
    <property type="entry name" value="Zn(2)-C6 fungal-type DNA-binding domain"/>
    <property type="match status" value="1"/>
</dbReference>
<organism evidence="5 6">
    <name type="scientific">Plenodomus tracheiphilus IPT5</name>
    <dbReference type="NCBI Taxonomy" id="1408161"/>
    <lineage>
        <taxon>Eukaryota</taxon>
        <taxon>Fungi</taxon>
        <taxon>Dikarya</taxon>
        <taxon>Ascomycota</taxon>
        <taxon>Pezizomycotina</taxon>
        <taxon>Dothideomycetes</taxon>
        <taxon>Pleosporomycetidae</taxon>
        <taxon>Pleosporales</taxon>
        <taxon>Pleosporineae</taxon>
        <taxon>Leptosphaeriaceae</taxon>
        <taxon>Plenodomus</taxon>
    </lineage>
</organism>
<feature type="region of interest" description="Disordered" evidence="3">
    <location>
        <begin position="130"/>
        <end position="255"/>
    </location>
</feature>
<feature type="region of interest" description="Disordered" evidence="3">
    <location>
        <begin position="770"/>
        <end position="887"/>
    </location>
</feature>
<reference evidence="5" key="1">
    <citation type="submission" date="2020-01" db="EMBL/GenBank/DDBJ databases">
        <authorList>
            <consortium name="DOE Joint Genome Institute"/>
            <person name="Haridas S."/>
            <person name="Albert R."/>
            <person name="Binder M."/>
            <person name="Bloem J."/>
            <person name="Labutti K."/>
            <person name="Salamov A."/>
            <person name="Andreopoulos B."/>
            <person name="Baker S.E."/>
            <person name="Barry K."/>
            <person name="Bills G."/>
            <person name="Bluhm B.H."/>
            <person name="Cannon C."/>
            <person name="Castanera R."/>
            <person name="Culley D.E."/>
            <person name="Daum C."/>
            <person name="Ezra D."/>
            <person name="Gonzalez J.B."/>
            <person name="Henrissat B."/>
            <person name="Kuo A."/>
            <person name="Liang C."/>
            <person name="Lipzen A."/>
            <person name="Lutzoni F."/>
            <person name="Magnuson J."/>
            <person name="Mondo S."/>
            <person name="Nolan M."/>
            <person name="Ohm R."/>
            <person name="Pangilinan J."/>
            <person name="Park H.-J."/>
            <person name="Ramirez L."/>
            <person name="Alfaro M."/>
            <person name="Sun H."/>
            <person name="Tritt A."/>
            <person name="Yoshinaga Y."/>
            <person name="Zwiers L.-H."/>
            <person name="Turgeon B.G."/>
            <person name="Goodwin S.B."/>
            <person name="Spatafora J.W."/>
            <person name="Crous P.W."/>
            <person name="Grigoriev I.V."/>
        </authorList>
    </citation>
    <scope>NUCLEOTIDE SEQUENCE</scope>
    <source>
        <strain evidence="5">IPT5</strain>
    </source>
</reference>
<evidence type="ECO:0000313" key="5">
    <source>
        <dbReference type="EMBL" id="KAF2850500.1"/>
    </source>
</evidence>
<dbReference type="InterPro" id="IPR001138">
    <property type="entry name" value="Zn2Cys6_DnaBD"/>
</dbReference>
<feature type="region of interest" description="Disordered" evidence="3">
    <location>
        <begin position="1"/>
        <end position="35"/>
    </location>
</feature>
<dbReference type="GO" id="GO:0000981">
    <property type="term" value="F:DNA-binding transcription factor activity, RNA polymerase II-specific"/>
    <property type="evidence" value="ECO:0007669"/>
    <property type="project" value="InterPro"/>
</dbReference>
<dbReference type="InterPro" id="IPR036864">
    <property type="entry name" value="Zn2-C6_fun-type_DNA-bd_sf"/>
</dbReference>
<keyword evidence="2" id="KW-0539">Nucleus</keyword>
<name>A0A6A7B504_9PLEO</name>